<evidence type="ECO:0000256" key="1">
    <source>
        <dbReference type="ARBA" id="ARBA00007151"/>
    </source>
</evidence>
<accession>A0A9W8HKU7</accession>
<dbReference type="GO" id="GO:0006412">
    <property type="term" value="P:translation"/>
    <property type="evidence" value="ECO:0007669"/>
    <property type="project" value="InterPro"/>
</dbReference>
<dbReference type="Proteomes" id="UP001140217">
    <property type="component" value="Unassembled WGS sequence"/>
</dbReference>
<dbReference type="GO" id="GO:0005840">
    <property type="term" value="C:ribosome"/>
    <property type="evidence" value="ECO:0007669"/>
    <property type="project" value="UniProtKB-KW"/>
</dbReference>
<dbReference type="InterPro" id="IPR020606">
    <property type="entry name" value="Ribosomal_uS7_CS"/>
</dbReference>
<evidence type="ECO:0000313" key="7">
    <source>
        <dbReference type="Proteomes" id="UP001140217"/>
    </source>
</evidence>
<keyword evidence="2 4" id="KW-0689">Ribosomal protein</keyword>
<dbReference type="InterPro" id="IPR000235">
    <property type="entry name" value="Ribosomal_uS7"/>
</dbReference>
<dbReference type="Pfam" id="PF00177">
    <property type="entry name" value="Ribosomal_S7"/>
    <property type="match status" value="1"/>
</dbReference>
<evidence type="ECO:0000313" key="6">
    <source>
        <dbReference type="EMBL" id="KAJ2784540.1"/>
    </source>
</evidence>
<dbReference type="GO" id="GO:0003723">
    <property type="term" value="F:RNA binding"/>
    <property type="evidence" value="ECO:0007669"/>
    <property type="project" value="InterPro"/>
</dbReference>
<dbReference type="SUPFAM" id="SSF47973">
    <property type="entry name" value="Ribosomal protein S7"/>
    <property type="match status" value="1"/>
</dbReference>
<name>A0A9W8HKU7_9FUNG</name>
<keyword evidence="3 4" id="KW-0687">Ribonucleoprotein</keyword>
<evidence type="ECO:0000256" key="2">
    <source>
        <dbReference type="ARBA" id="ARBA00022980"/>
    </source>
</evidence>
<feature type="domain" description="Small ribosomal subunit protein uS7" evidence="5">
    <location>
        <begin position="80"/>
        <end position="208"/>
    </location>
</feature>
<reference evidence="6" key="1">
    <citation type="submission" date="2022-07" db="EMBL/GenBank/DDBJ databases">
        <title>Phylogenomic reconstructions and comparative analyses of Kickxellomycotina fungi.</title>
        <authorList>
            <person name="Reynolds N.K."/>
            <person name="Stajich J.E."/>
            <person name="Barry K."/>
            <person name="Grigoriev I.V."/>
            <person name="Crous P."/>
            <person name="Smith M.E."/>
        </authorList>
    </citation>
    <scope>NUCLEOTIDE SEQUENCE</scope>
    <source>
        <strain evidence="6">NBRC 105414</strain>
    </source>
</reference>
<keyword evidence="7" id="KW-1185">Reference proteome</keyword>
<proteinExistence type="inferred from homology"/>
<comment type="similarity">
    <text evidence="1 4">Belongs to the universal ribosomal protein uS7 family.</text>
</comment>
<dbReference type="InterPro" id="IPR047988">
    <property type="entry name" value="Ribosomal_uS7m_fungi"/>
</dbReference>
<comment type="caution">
    <text evidence="6">The sequence shown here is derived from an EMBL/GenBank/DDBJ whole genome shotgun (WGS) entry which is preliminary data.</text>
</comment>
<sequence length="219" mass="24180">MLRSLLGRAATEAAAAAAARLRTAAPQQSALAAARAYVTEAQANVMKQALQNAQMEVNPRIGQPEPLVSAGDRQRLRLDPMLAQLVNMVMRDGKKLRAERLVHGALLDIRKHTNSDPYTVLCDAINLVAPLMDTRSLRQGSKVVQAPRALNLRQRRRRAIVWLLEAAARRSEGSFSMRLSGEIQAIVNGTSSVLEKKLLLHKTVLANRSFIRTTTTKRF</sequence>
<dbReference type="PANTHER" id="PTHR11205">
    <property type="entry name" value="RIBOSOMAL PROTEIN S7"/>
    <property type="match status" value="1"/>
</dbReference>
<evidence type="ECO:0000256" key="4">
    <source>
        <dbReference type="RuleBase" id="RU003619"/>
    </source>
</evidence>
<gene>
    <name evidence="6" type="ORF">H4R18_001080</name>
</gene>
<evidence type="ECO:0000256" key="3">
    <source>
        <dbReference type="ARBA" id="ARBA00023274"/>
    </source>
</evidence>
<evidence type="ECO:0000259" key="5">
    <source>
        <dbReference type="Pfam" id="PF00177"/>
    </source>
</evidence>
<dbReference type="CDD" id="cd14868">
    <property type="entry name" value="uS7_Mitochondria_Fungi"/>
    <property type="match status" value="1"/>
</dbReference>
<dbReference type="EMBL" id="JANBUL010000025">
    <property type="protein sequence ID" value="KAJ2784540.1"/>
    <property type="molecule type" value="Genomic_DNA"/>
</dbReference>
<dbReference type="PIRSF" id="PIRSF002122">
    <property type="entry name" value="RPS7p_RPS7a_RPS5e_RPS7o"/>
    <property type="match status" value="1"/>
</dbReference>
<dbReference type="InterPro" id="IPR036823">
    <property type="entry name" value="Ribosomal_uS7_dom_sf"/>
</dbReference>
<organism evidence="6 7">
    <name type="scientific">Coemansia javaensis</name>
    <dbReference type="NCBI Taxonomy" id="2761396"/>
    <lineage>
        <taxon>Eukaryota</taxon>
        <taxon>Fungi</taxon>
        <taxon>Fungi incertae sedis</taxon>
        <taxon>Zoopagomycota</taxon>
        <taxon>Kickxellomycotina</taxon>
        <taxon>Kickxellomycetes</taxon>
        <taxon>Kickxellales</taxon>
        <taxon>Kickxellaceae</taxon>
        <taxon>Coemansia</taxon>
    </lineage>
</organism>
<dbReference type="Gene3D" id="1.10.455.10">
    <property type="entry name" value="Ribosomal protein S7 domain"/>
    <property type="match status" value="1"/>
</dbReference>
<dbReference type="AlphaFoldDB" id="A0A9W8HKU7"/>
<dbReference type="InterPro" id="IPR023798">
    <property type="entry name" value="Ribosomal_uS7_dom"/>
</dbReference>
<protein>
    <recommendedName>
        <fullName evidence="5">Small ribosomal subunit protein uS7 domain-containing protein</fullName>
    </recommendedName>
</protein>
<dbReference type="PROSITE" id="PS00052">
    <property type="entry name" value="RIBOSOMAL_S7"/>
    <property type="match status" value="1"/>
</dbReference>
<dbReference type="GO" id="GO:1990904">
    <property type="term" value="C:ribonucleoprotein complex"/>
    <property type="evidence" value="ECO:0007669"/>
    <property type="project" value="UniProtKB-KW"/>
</dbReference>
<dbReference type="GO" id="GO:0003735">
    <property type="term" value="F:structural constituent of ribosome"/>
    <property type="evidence" value="ECO:0007669"/>
    <property type="project" value="InterPro"/>
</dbReference>
<dbReference type="OrthoDB" id="9972728at2759"/>